<proteinExistence type="predicted"/>
<organism evidence="3 4">
    <name type="scientific">Desulfosporosinus acidiphilus (strain DSM 22704 / JCM 16185 / SJ4)</name>
    <dbReference type="NCBI Taxonomy" id="646529"/>
    <lineage>
        <taxon>Bacteria</taxon>
        <taxon>Bacillati</taxon>
        <taxon>Bacillota</taxon>
        <taxon>Clostridia</taxon>
        <taxon>Eubacteriales</taxon>
        <taxon>Desulfitobacteriaceae</taxon>
        <taxon>Desulfosporosinus</taxon>
    </lineage>
</organism>
<dbReference type="InterPro" id="IPR001387">
    <property type="entry name" value="Cro/C1-type_HTH"/>
</dbReference>
<reference evidence="3 4" key="1">
    <citation type="journal article" date="2012" name="J. Bacteriol.">
        <title>Complete genome sequences of Desulfosporosinus orientis DSM765T, Desulfosporosinus youngiae DSM17734T, Desulfosporosinus meridiei DSM13257T, and Desulfosporosinus acidiphilus DSM22704T.</title>
        <authorList>
            <person name="Pester M."/>
            <person name="Brambilla E."/>
            <person name="Alazard D."/>
            <person name="Rattei T."/>
            <person name="Weinmaier T."/>
            <person name="Han J."/>
            <person name="Lucas S."/>
            <person name="Lapidus A."/>
            <person name="Cheng J.F."/>
            <person name="Goodwin L."/>
            <person name="Pitluck S."/>
            <person name="Peters L."/>
            <person name="Ovchinnikova G."/>
            <person name="Teshima H."/>
            <person name="Detter J.C."/>
            <person name="Han C.S."/>
            <person name="Tapia R."/>
            <person name="Land M.L."/>
            <person name="Hauser L."/>
            <person name="Kyrpides N.C."/>
            <person name="Ivanova N.N."/>
            <person name="Pagani I."/>
            <person name="Huntmann M."/>
            <person name="Wei C.L."/>
            <person name="Davenport K.W."/>
            <person name="Daligault H."/>
            <person name="Chain P.S."/>
            <person name="Chen A."/>
            <person name="Mavromatis K."/>
            <person name="Markowitz V."/>
            <person name="Szeto E."/>
            <person name="Mikhailova N."/>
            <person name="Pati A."/>
            <person name="Wagner M."/>
            <person name="Woyke T."/>
            <person name="Ollivier B."/>
            <person name="Klenk H.P."/>
            <person name="Spring S."/>
            <person name="Loy A."/>
        </authorList>
    </citation>
    <scope>NUCLEOTIDE SEQUENCE [LARGE SCALE GENOMIC DNA]</scope>
    <source>
        <strain evidence="4">DSM 22704 / JCM 16185 / SJ4</strain>
    </source>
</reference>
<keyword evidence="1" id="KW-0238">DNA-binding</keyword>
<sequence>MLNKRLKELREEKLLTQAELAEKLNISRGSVGNYEKDERMPDGEVLVKFADFFGVSTDYLLGRSDFKNYGQEYDFRRKLAPEFFDDLNRRCKDYESNPLIREINELMVSVDEKYSTIVSDIITGNIRFRKLALDSLDKLLNMVALTGEILKENEYDSDMDEYIKFLNKLKDTSLLTSDFGNIQADQTQIRACNRFFNEFISFYIYSIIDSEPITEITEE</sequence>
<dbReference type="KEGG" id="dai:Desaci_3042"/>
<dbReference type="eggNOG" id="COG1396">
    <property type="taxonomic scope" value="Bacteria"/>
</dbReference>
<evidence type="ECO:0000313" key="4">
    <source>
        <dbReference type="Proteomes" id="UP000002892"/>
    </source>
</evidence>
<evidence type="ECO:0000256" key="1">
    <source>
        <dbReference type="ARBA" id="ARBA00023125"/>
    </source>
</evidence>
<dbReference type="PROSITE" id="PS50943">
    <property type="entry name" value="HTH_CROC1"/>
    <property type="match status" value="1"/>
</dbReference>
<gene>
    <name evidence="3" type="ordered locus">Desaci_3042</name>
</gene>
<protein>
    <submittedName>
        <fullName evidence="3">Putative transcriptional regulator</fullName>
    </submittedName>
</protein>
<dbReference type="AlphaFoldDB" id="I4D826"/>
<accession>I4D826</accession>
<dbReference type="RefSeq" id="WP_014827943.1">
    <property type="nucleotide sequence ID" value="NC_018068.1"/>
</dbReference>
<dbReference type="PANTHER" id="PTHR46558">
    <property type="entry name" value="TRACRIPTIONAL REGULATORY PROTEIN-RELATED-RELATED"/>
    <property type="match status" value="1"/>
</dbReference>
<dbReference type="EMBL" id="CP003639">
    <property type="protein sequence ID" value="AFM41950.1"/>
    <property type="molecule type" value="Genomic_DNA"/>
</dbReference>
<dbReference type="Gene3D" id="1.10.260.40">
    <property type="entry name" value="lambda repressor-like DNA-binding domains"/>
    <property type="match status" value="1"/>
</dbReference>
<evidence type="ECO:0000259" key="2">
    <source>
        <dbReference type="PROSITE" id="PS50943"/>
    </source>
</evidence>
<dbReference type="HOGENOM" id="CLU_1259730_0_0_9"/>
<keyword evidence="4" id="KW-1185">Reference proteome</keyword>
<dbReference type="OrthoDB" id="1766270at2"/>
<dbReference type="PANTHER" id="PTHR46558:SF11">
    <property type="entry name" value="HTH-TYPE TRANSCRIPTIONAL REGULATOR XRE"/>
    <property type="match status" value="1"/>
</dbReference>
<dbReference type="InterPro" id="IPR010982">
    <property type="entry name" value="Lambda_DNA-bd_dom_sf"/>
</dbReference>
<feature type="domain" description="HTH cro/C1-type" evidence="2">
    <location>
        <begin position="6"/>
        <end position="60"/>
    </location>
</feature>
<dbReference type="GO" id="GO:0003677">
    <property type="term" value="F:DNA binding"/>
    <property type="evidence" value="ECO:0007669"/>
    <property type="project" value="UniProtKB-KW"/>
</dbReference>
<evidence type="ECO:0000313" key="3">
    <source>
        <dbReference type="EMBL" id="AFM41950.1"/>
    </source>
</evidence>
<dbReference type="Pfam" id="PF01381">
    <property type="entry name" value="HTH_3"/>
    <property type="match status" value="1"/>
</dbReference>
<name>I4D826_DESAJ</name>
<dbReference type="STRING" id="646529.Desaci_3042"/>
<dbReference type="Proteomes" id="UP000002892">
    <property type="component" value="Chromosome"/>
</dbReference>
<dbReference type="SUPFAM" id="SSF47413">
    <property type="entry name" value="lambda repressor-like DNA-binding domains"/>
    <property type="match status" value="1"/>
</dbReference>
<dbReference type="SMART" id="SM00530">
    <property type="entry name" value="HTH_XRE"/>
    <property type="match status" value="1"/>
</dbReference>
<dbReference type="CDD" id="cd00093">
    <property type="entry name" value="HTH_XRE"/>
    <property type="match status" value="1"/>
</dbReference>